<proteinExistence type="predicted"/>
<keyword evidence="1" id="KW-0812">Transmembrane</keyword>
<name>A0ABP7UWJ9_9ACTN</name>
<feature type="transmembrane region" description="Helical" evidence="1">
    <location>
        <begin position="6"/>
        <end position="22"/>
    </location>
</feature>
<keyword evidence="1" id="KW-0472">Membrane</keyword>
<keyword evidence="3" id="KW-1185">Reference proteome</keyword>
<keyword evidence="1" id="KW-1133">Transmembrane helix</keyword>
<comment type="caution">
    <text evidence="2">The sequence shown here is derived from an EMBL/GenBank/DDBJ whole genome shotgun (WGS) entry which is preliminary data.</text>
</comment>
<sequence>MSASGPVHGTLLFFYGIMRIFLMRDPVVLSGMELGGRYRLETIIGRGGMGKV</sequence>
<gene>
    <name evidence="2" type="ORF">GCM10022214_00570</name>
</gene>
<evidence type="ECO:0000313" key="3">
    <source>
        <dbReference type="Proteomes" id="UP001500683"/>
    </source>
</evidence>
<evidence type="ECO:0000313" key="2">
    <source>
        <dbReference type="EMBL" id="GAA4053897.1"/>
    </source>
</evidence>
<reference evidence="3" key="1">
    <citation type="journal article" date="2019" name="Int. J. Syst. Evol. Microbiol.">
        <title>The Global Catalogue of Microorganisms (GCM) 10K type strain sequencing project: providing services to taxonomists for standard genome sequencing and annotation.</title>
        <authorList>
            <consortium name="The Broad Institute Genomics Platform"/>
            <consortium name="The Broad Institute Genome Sequencing Center for Infectious Disease"/>
            <person name="Wu L."/>
            <person name="Ma J."/>
        </authorList>
    </citation>
    <scope>NUCLEOTIDE SEQUENCE [LARGE SCALE GENOMIC DNA]</scope>
    <source>
        <strain evidence="3">JCM 16702</strain>
    </source>
</reference>
<dbReference type="Proteomes" id="UP001500683">
    <property type="component" value="Unassembled WGS sequence"/>
</dbReference>
<protein>
    <recommendedName>
        <fullName evidence="4">Serine/threonine protein kinase</fullName>
    </recommendedName>
</protein>
<accession>A0ABP7UWJ9</accession>
<evidence type="ECO:0008006" key="4">
    <source>
        <dbReference type="Google" id="ProtNLM"/>
    </source>
</evidence>
<organism evidence="2 3">
    <name type="scientific">Actinomadura miaoliensis</name>
    <dbReference type="NCBI Taxonomy" id="430685"/>
    <lineage>
        <taxon>Bacteria</taxon>
        <taxon>Bacillati</taxon>
        <taxon>Actinomycetota</taxon>
        <taxon>Actinomycetes</taxon>
        <taxon>Streptosporangiales</taxon>
        <taxon>Thermomonosporaceae</taxon>
        <taxon>Actinomadura</taxon>
    </lineage>
</organism>
<dbReference type="EMBL" id="BAAAZG010000001">
    <property type="protein sequence ID" value="GAA4053897.1"/>
    <property type="molecule type" value="Genomic_DNA"/>
</dbReference>
<evidence type="ECO:0000256" key="1">
    <source>
        <dbReference type="SAM" id="Phobius"/>
    </source>
</evidence>